<dbReference type="AlphaFoldDB" id="A0A509ECL9"/>
<accession>A0A509ECL9</accession>
<reference evidence="2 3" key="1">
    <citation type="submission" date="2019-06" db="EMBL/GenBank/DDBJ databases">
        <authorList>
            <person name="Rodrigo-Torres L."/>
            <person name="Arahal R. D."/>
            <person name="Lucena T."/>
        </authorList>
    </citation>
    <scope>NUCLEOTIDE SEQUENCE [LARGE SCALE GENOMIC DNA]</scope>
    <source>
        <strain evidence="2 3">SB0023/3</strain>
    </source>
</reference>
<organism evidence="2 3">
    <name type="scientific">Methylobacterium symbioticum</name>
    <dbReference type="NCBI Taxonomy" id="2584084"/>
    <lineage>
        <taxon>Bacteria</taxon>
        <taxon>Pseudomonadati</taxon>
        <taxon>Pseudomonadota</taxon>
        <taxon>Alphaproteobacteria</taxon>
        <taxon>Hyphomicrobiales</taxon>
        <taxon>Methylobacteriaceae</taxon>
        <taxon>Methylobacterium</taxon>
    </lineage>
</organism>
<sequence>MQACLDRTEAKAGRALALSVEGLAAAHGGPAPISPATASRAGRPASTASTPCSPGAA</sequence>
<protein>
    <submittedName>
        <fullName evidence="2">Uncharacterized protein</fullName>
    </submittedName>
</protein>
<evidence type="ECO:0000313" key="3">
    <source>
        <dbReference type="Proteomes" id="UP000410984"/>
    </source>
</evidence>
<evidence type="ECO:0000256" key="1">
    <source>
        <dbReference type="SAM" id="MobiDB-lite"/>
    </source>
</evidence>
<feature type="compositionally biased region" description="Polar residues" evidence="1">
    <location>
        <begin position="46"/>
        <end position="57"/>
    </location>
</feature>
<dbReference type="EMBL" id="CABFPH010000018">
    <property type="protein sequence ID" value="VUD71209.1"/>
    <property type="molecule type" value="Genomic_DNA"/>
</dbReference>
<name>A0A509ECL9_9HYPH</name>
<proteinExistence type="predicted"/>
<dbReference type="Proteomes" id="UP000410984">
    <property type="component" value="Unassembled WGS sequence"/>
</dbReference>
<dbReference type="RefSeq" id="WP_185156807.1">
    <property type="nucleotide sequence ID" value="NZ_CABFPH010000018.1"/>
</dbReference>
<gene>
    <name evidence="2" type="ORF">MET9862_01786</name>
</gene>
<evidence type="ECO:0000313" key="2">
    <source>
        <dbReference type="EMBL" id="VUD71209.1"/>
    </source>
</evidence>
<keyword evidence="3" id="KW-1185">Reference proteome</keyword>
<feature type="region of interest" description="Disordered" evidence="1">
    <location>
        <begin position="26"/>
        <end position="57"/>
    </location>
</feature>